<dbReference type="InterPro" id="IPR003609">
    <property type="entry name" value="Pan_app"/>
</dbReference>
<evidence type="ECO:0000256" key="2">
    <source>
        <dbReference type="ARBA" id="ARBA00022525"/>
    </source>
</evidence>
<evidence type="ECO:0000256" key="1">
    <source>
        <dbReference type="ARBA" id="ARBA00004613"/>
    </source>
</evidence>
<dbReference type="SMART" id="SM00209">
    <property type="entry name" value="TSP1"/>
    <property type="match status" value="11"/>
</dbReference>
<accession>A0A0N5ABP9</accession>
<evidence type="ECO:0000256" key="3">
    <source>
        <dbReference type="ARBA" id="ARBA00022729"/>
    </source>
</evidence>
<dbReference type="WBParaSite" id="SMUV_0000157501-mRNA-1">
    <property type="protein sequence ID" value="SMUV_0000157501-mRNA-1"/>
    <property type="gene ID" value="SMUV_0000157501"/>
</dbReference>
<dbReference type="Pfam" id="PF00090">
    <property type="entry name" value="TSP_1"/>
    <property type="match status" value="9"/>
</dbReference>
<comment type="subcellular location">
    <subcellularLocation>
        <location evidence="1">Secreted</location>
    </subcellularLocation>
</comment>
<dbReference type="PROSITE" id="PS50092">
    <property type="entry name" value="TSP1"/>
    <property type="match status" value="11"/>
</dbReference>
<dbReference type="AlphaFoldDB" id="A0A0N5ABP9"/>
<dbReference type="InterPro" id="IPR052065">
    <property type="entry name" value="Compl_asym_regulator"/>
</dbReference>
<keyword evidence="4" id="KW-0677">Repeat</keyword>
<dbReference type="PRINTS" id="PR01705">
    <property type="entry name" value="TSP1REPEAT"/>
</dbReference>
<dbReference type="PROSITE" id="PS50948">
    <property type="entry name" value="PAN"/>
    <property type="match status" value="1"/>
</dbReference>
<keyword evidence="2" id="KW-0964">Secreted</keyword>
<dbReference type="Gene3D" id="2.20.100.10">
    <property type="entry name" value="Thrombospondin type-1 (TSP1) repeat"/>
    <property type="match status" value="10"/>
</dbReference>
<name>A0A0N5ABP9_9BILA</name>
<dbReference type="InterPro" id="IPR000884">
    <property type="entry name" value="TSP1_rpt"/>
</dbReference>
<dbReference type="SUPFAM" id="SSF82895">
    <property type="entry name" value="TSP-1 type 1 repeat"/>
    <property type="match status" value="10"/>
</dbReference>
<sequence length="1015" mass="115272">MLISGFATTPQPNLNVTKYPHVGMQDSMCSRSHTNTAFIGVEPYSTIVVPSAGDCFKNCIENYPRCTAVVFYNLHVGDLRNVCFSFDRNSVDENVALIPEQPVNQYDEIRAFEIAPYCYYFNPVPPLTKSYIDSTDHVSQTKRTSQYWATNTVYGEGSWSKWTQCSPKSPQQIRSQKCEYGRLINRRPCIYGSMYPTYRTSVIIHVNIPYPPMPYIHPECYSYEFDEILTRHLNEMRRICCVRNDNATREVKSPHPEIFVPNCRQICTQPLYNMSLDADKSNFERVHTSVNDVPEGWTEWSSWSICSATCDYGTEQRSRECQGGNCMGNSYEVRPCEGLPPCKTWSEWTPYTECPVTCGMGEITRSRFCYLGRNRCAGEDFEVTTCNLQPCAVWGMWSEWTDCEPCGTSEVTRSRSCFGVGSCLGPSVEHKQCNLQPCATWLTWGEWSSCSTSCGAGVKQRRRICSNGDKCEGQDMEEGRCNNGPCAEWEPWSAWSTCSVTCGYGYELRTRTCMGYSEECEGESYELQTCSAGECAGYWSEWQPWSECKKDLAEQTRRRVCLGPENSCEPGDSIEVRNCAPKQNNIWGEWTPWSECPPCISGIATTYRSRICTTSWCDGTLVDYLKSVFTFSASFMIIELILGIYAMFVRGFAQEERACESPFCSTWETWSEWSECTETCGNGKRYRSRLCLYGNDCVGPSEDTDQCENNPPCGGWAPWSEWSPCSSQCGVGQKTRERVCNNGEYMGASCVGPSTQTVQCLDRPCCEWSNWDKWMPCDRSCGDGKQHRVRQCQRPGDESSTCQCPGQNMQYRDCHQKSCAVRTQTVTRVNHSQSRFDMSFNKDNRVVELNATVPQPTRGDRTNDYPGKNPDLTQLPVELLTGYAPHHYHEHKPTVTKYNGSIGTGAIYNPEAPVETALGPMPTFEPLGYRPRDCLPYGNCYGYNDNVNNFNYTGPTTCQWSSWCNWTPCPNSCDYGLTRRHRYCLGDNRCACEGGSVEKMHCSDNEECKRKRKKK</sequence>
<reference evidence="8" key="1">
    <citation type="submission" date="2017-02" db="UniProtKB">
        <authorList>
            <consortium name="WormBaseParasite"/>
        </authorList>
    </citation>
    <scope>IDENTIFICATION</scope>
</reference>
<keyword evidence="3" id="KW-0732">Signal</keyword>
<evidence type="ECO:0000313" key="7">
    <source>
        <dbReference type="Proteomes" id="UP000046393"/>
    </source>
</evidence>
<dbReference type="FunFam" id="2.20.100.10:FF:000001">
    <property type="entry name" value="semaphorin-5A isoform X1"/>
    <property type="match status" value="1"/>
</dbReference>
<evidence type="ECO:0000256" key="5">
    <source>
        <dbReference type="ARBA" id="ARBA00023157"/>
    </source>
</evidence>
<dbReference type="PANTHER" id="PTHR22906:SF43">
    <property type="entry name" value="PROPERDIN"/>
    <property type="match status" value="1"/>
</dbReference>
<dbReference type="PANTHER" id="PTHR22906">
    <property type="entry name" value="PROPERDIN"/>
    <property type="match status" value="1"/>
</dbReference>
<organism evidence="7 8">
    <name type="scientific">Syphacia muris</name>
    <dbReference type="NCBI Taxonomy" id="451379"/>
    <lineage>
        <taxon>Eukaryota</taxon>
        <taxon>Metazoa</taxon>
        <taxon>Ecdysozoa</taxon>
        <taxon>Nematoda</taxon>
        <taxon>Chromadorea</taxon>
        <taxon>Rhabditida</taxon>
        <taxon>Spirurina</taxon>
        <taxon>Oxyuridomorpha</taxon>
        <taxon>Oxyuroidea</taxon>
        <taxon>Oxyuridae</taxon>
        <taxon>Syphacia</taxon>
    </lineage>
</organism>
<keyword evidence="7" id="KW-1185">Reference proteome</keyword>
<evidence type="ECO:0000313" key="8">
    <source>
        <dbReference type="WBParaSite" id="SMUV_0000157501-mRNA-1"/>
    </source>
</evidence>
<evidence type="ECO:0000259" key="6">
    <source>
        <dbReference type="PROSITE" id="PS50948"/>
    </source>
</evidence>
<dbReference type="STRING" id="451379.A0A0N5ABP9"/>
<keyword evidence="5" id="KW-1015">Disulfide bond</keyword>
<dbReference type="InterPro" id="IPR036383">
    <property type="entry name" value="TSP1_rpt_sf"/>
</dbReference>
<feature type="domain" description="Apple" evidence="6">
    <location>
        <begin position="29"/>
        <end position="110"/>
    </location>
</feature>
<proteinExistence type="predicted"/>
<dbReference type="Proteomes" id="UP000046393">
    <property type="component" value="Unplaced"/>
</dbReference>
<protein>
    <submittedName>
        <fullName evidence="8">Apple domain-containing protein</fullName>
    </submittedName>
</protein>
<evidence type="ECO:0000256" key="4">
    <source>
        <dbReference type="ARBA" id="ARBA00022737"/>
    </source>
</evidence>